<keyword evidence="6 11" id="KW-0812">Transmembrane</keyword>
<keyword evidence="7 14" id="KW-0418">Kinase</keyword>
<comment type="catalytic activity">
    <reaction evidence="1">
        <text>ATP + protein L-histidine = ADP + protein N-phospho-L-histidine.</text>
        <dbReference type="EC" id="2.7.13.3"/>
    </reaction>
</comment>
<dbReference type="InterPro" id="IPR036890">
    <property type="entry name" value="HATPase_C_sf"/>
</dbReference>
<dbReference type="SUPFAM" id="SSF47384">
    <property type="entry name" value="Homodimeric domain of signal transducing histidine kinase"/>
    <property type="match status" value="1"/>
</dbReference>
<gene>
    <name evidence="14" type="ORF">A4R43_11055</name>
</gene>
<dbReference type="CDD" id="cd06225">
    <property type="entry name" value="HAMP"/>
    <property type="match status" value="1"/>
</dbReference>
<dbReference type="Gene3D" id="1.10.287.130">
    <property type="match status" value="1"/>
</dbReference>
<evidence type="ECO:0000256" key="6">
    <source>
        <dbReference type="ARBA" id="ARBA00022692"/>
    </source>
</evidence>
<dbReference type="EC" id="2.7.13.3" evidence="3"/>
<dbReference type="SMART" id="SM00387">
    <property type="entry name" value="HATPase_c"/>
    <property type="match status" value="1"/>
</dbReference>
<feature type="domain" description="HAMP" evidence="13">
    <location>
        <begin position="184"/>
        <end position="236"/>
    </location>
</feature>
<evidence type="ECO:0000256" key="11">
    <source>
        <dbReference type="SAM" id="Phobius"/>
    </source>
</evidence>
<evidence type="ECO:0000256" key="10">
    <source>
        <dbReference type="ARBA" id="ARBA00023136"/>
    </source>
</evidence>
<feature type="domain" description="Histidine kinase" evidence="12">
    <location>
        <begin position="244"/>
        <end position="458"/>
    </location>
</feature>
<dbReference type="Pfam" id="PF00512">
    <property type="entry name" value="HisKA"/>
    <property type="match status" value="1"/>
</dbReference>
<keyword evidence="9" id="KW-0902">Two-component regulatory system</keyword>
<dbReference type="Proteomes" id="UP000250434">
    <property type="component" value="Chromosome"/>
</dbReference>
<dbReference type="SMART" id="SM00304">
    <property type="entry name" value="HAMP"/>
    <property type="match status" value="1"/>
</dbReference>
<organism evidence="14 15">
    <name type="scientific">Amycolatopsis albispora</name>
    <dbReference type="NCBI Taxonomy" id="1804986"/>
    <lineage>
        <taxon>Bacteria</taxon>
        <taxon>Bacillati</taxon>
        <taxon>Actinomycetota</taxon>
        <taxon>Actinomycetes</taxon>
        <taxon>Pseudonocardiales</taxon>
        <taxon>Pseudonocardiaceae</taxon>
        <taxon>Amycolatopsis</taxon>
    </lineage>
</organism>
<keyword evidence="5" id="KW-0808">Transferase</keyword>
<evidence type="ECO:0000256" key="7">
    <source>
        <dbReference type="ARBA" id="ARBA00022777"/>
    </source>
</evidence>
<dbReference type="Gene3D" id="6.10.340.10">
    <property type="match status" value="1"/>
</dbReference>
<name>A0A344L4P5_9PSEU</name>
<dbReference type="RefSeq" id="WP_113692268.1">
    <property type="nucleotide sequence ID" value="NZ_CP015163.1"/>
</dbReference>
<dbReference type="OrthoDB" id="9786919at2"/>
<dbReference type="CDD" id="cd00082">
    <property type="entry name" value="HisKA"/>
    <property type="match status" value="1"/>
</dbReference>
<dbReference type="EMBL" id="CP015163">
    <property type="protein sequence ID" value="AXB43019.1"/>
    <property type="molecule type" value="Genomic_DNA"/>
</dbReference>
<dbReference type="GO" id="GO:0000155">
    <property type="term" value="F:phosphorelay sensor kinase activity"/>
    <property type="evidence" value="ECO:0007669"/>
    <property type="project" value="InterPro"/>
</dbReference>
<dbReference type="InterPro" id="IPR005467">
    <property type="entry name" value="His_kinase_dom"/>
</dbReference>
<dbReference type="PRINTS" id="PR00344">
    <property type="entry name" value="BCTRLSENSOR"/>
</dbReference>
<evidence type="ECO:0000259" key="12">
    <source>
        <dbReference type="PROSITE" id="PS50109"/>
    </source>
</evidence>
<dbReference type="PROSITE" id="PS50109">
    <property type="entry name" value="HIS_KIN"/>
    <property type="match status" value="1"/>
</dbReference>
<dbReference type="Pfam" id="PF02518">
    <property type="entry name" value="HATPase_c"/>
    <property type="match status" value="1"/>
</dbReference>
<dbReference type="PANTHER" id="PTHR45436:SF5">
    <property type="entry name" value="SENSOR HISTIDINE KINASE TRCS"/>
    <property type="match status" value="1"/>
</dbReference>
<reference evidence="14 15" key="1">
    <citation type="submission" date="2016-04" db="EMBL/GenBank/DDBJ databases">
        <title>Complete genome sequence and analysis of deep-sea sediment isolate, Amycolatopsis sp. WP1.</title>
        <authorList>
            <person name="Wang H."/>
            <person name="Chen S."/>
            <person name="Wu Q."/>
        </authorList>
    </citation>
    <scope>NUCLEOTIDE SEQUENCE [LARGE SCALE GENOMIC DNA]</scope>
    <source>
        <strain evidence="14 15">WP1</strain>
    </source>
</reference>
<feature type="transmembrane region" description="Helical" evidence="11">
    <location>
        <begin position="161"/>
        <end position="183"/>
    </location>
</feature>
<dbReference type="KEGG" id="aab:A4R43_11055"/>
<dbReference type="PANTHER" id="PTHR45436">
    <property type="entry name" value="SENSOR HISTIDINE KINASE YKOH"/>
    <property type="match status" value="1"/>
</dbReference>
<dbReference type="AlphaFoldDB" id="A0A344L4P5"/>
<dbReference type="GO" id="GO:0005886">
    <property type="term" value="C:plasma membrane"/>
    <property type="evidence" value="ECO:0007669"/>
    <property type="project" value="UniProtKB-SubCell"/>
</dbReference>
<dbReference type="CDD" id="cd00075">
    <property type="entry name" value="HATPase"/>
    <property type="match status" value="1"/>
</dbReference>
<evidence type="ECO:0000313" key="14">
    <source>
        <dbReference type="EMBL" id="AXB43019.1"/>
    </source>
</evidence>
<proteinExistence type="predicted"/>
<comment type="subcellular location">
    <subcellularLocation>
        <location evidence="2">Cell membrane</location>
    </subcellularLocation>
</comment>
<dbReference type="InterPro" id="IPR004358">
    <property type="entry name" value="Sig_transdc_His_kin-like_C"/>
</dbReference>
<accession>A0A344L4P5</accession>
<dbReference type="SMART" id="SM00388">
    <property type="entry name" value="HisKA"/>
    <property type="match status" value="1"/>
</dbReference>
<dbReference type="Pfam" id="PF00672">
    <property type="entry name" value="HAMP"/>
    <property type="match status" value="1"/>
</dbReference>
<evidence type="ECO:0000256" key="2">
    <source>
        <dbReference type="ARBA" id="ARBA00004236"/>
    </source>
</evidence>
<sequence>MRARLLVALLVFALAAVAGFAVPLLSATAEQRTQQLVISRNADVDRFVLLAQQAVESGDTAMLRTEAESYRSLYNEPVLVVDANRRPLVESRELSVDQPPVRALVEATLRNQATPAPETVGPWSAEPVMFARPVGPSTRVAGVVLLRASVDAAAADVGRRWLLTGLGAVAAALAFAALAWLFARWVLKPLRQLEDGVLAVAGGRRVQVPASTGPKELRVLAAEFNQMSDAVLESAEQQRRMVADASHQLRNPMAALRLRVDSLAPRVDEGGQRTYQATVTEVERLESLLDGLLALAVAESTATRAAAAGSPEHAGLRSVLAERVDAWRPSADRSDVDIKVGEVPDVLLRCPESDLAQILDVLLDNAISYGGPELALSASVQDDTAAILVRDNGPGLSEEDRAKATERFWRRGGDGAPRGTGLGLAIAERLTTAHGGRLSLHGTQPHGLTVRVELPVVSS</sequence>
<keyword evidence="15" id="KW-1185">Reference proteome</keyword>
<dbReference type="SUPFAM" id="SSF55874">
    <property type="entry name" value="ATPase domain of HSP90 chaperone/DNA topoisomerase II/histidine kinase"/>
    <property type="match status" value="1"/>
</dbReference>
<evidence type="ECO:0000259" key="13">
    <source>
        <dbReference type="PROSITE" id="PS50885"/>
    </source>
</evidence>
<dbReference type="InterPro" id="IPR036097">
    <property type="entry name" value="HisK_dim/P_sf"/>
</dbReference>
<dbReference type="InterPro" id="IPR050428">
    <property type="entry name" value="TCS_sensor_his_kinase"/>
</dbReference>
<evidence type="ECO:0000313" key="15">
    <source>
        <dbReference type="Proteomes" id="UP000250434"/>
    </source>
</evidence>
<keyword evidence="4" id="KW-0597">Phosphoprotein</keyword>
<evidence type="ECO:0000256" key="9">
    <source>
        <dbReference type="ARBA" id="ARBA00023012"/>
    </source>
</evidence>
<evidence type="ECO:0000256" key="8">
    <source>
        <dbReference type="ARBA" id="ARBA00022989"/>
    </source>
</evidence>
<keyword evidence="8 11" id="KW-1133">Transmembrane helix</keyword>
<evidence type="ECO:0000256" key="1">
    <source>
        <dbReference type="ARBA" id="ARBA00000085"/>
    </source>
</evidence>
<evidence type="ECO:0000256" key="5">
    <source>
        <dbReference type="ARBA" id="ARBA00022679"/>
    </source>
</evidence>
<evidence type="ECO:0000256" key="3">
    <source>
        <dbReference type="ARBA" id="ARBA00012438"/>
    </source>
</evidence>
<dbReference type="InterPro" id="IPR003660">
    <property type="entry name" value="HAMP_dom"/>
</dbReference>
<evidence type="ECO:0000256" key="4">
    <source>
        <dbReference type="ARBA" id="ARBA00022553"/>
    </source>
</evidence>
<dbReference type="Gene3D" id="3.30.565.10">
    <property type="entry name" value="Histidine kinase-like ATPase, C-terminal domain"/>
    <property type="match status" value="1"/>
</dbReference>
<dbReference type="PROSITE" id="PS50885">
    <property type="entry name" value="HAMP"/>
    <property type="match status" value="1"/>
</dbReference>
<protein>
    <recommendedName>
        <fullName evidence="3">histidine kinase</fullName>
        <ecNumber evidence="3">2.7.13.3</ecNumber>
    </recommendedName>
</protein>
<keyword evidence="10 11" id="KW-0472">Membrane</keyword>
<dbReference type="InterPro" id="IPR003661">
    <property type="entry name" value="HisK_dim/P_dom"/>
</dbReference>
<dbReference type="InterPro" id="IPR003594">
    <property type="entry name" value="HATPase_dom"/>
</dbReference>